<reference evidence="3" key="1">
    <citation type="journal article" date="2015" name="Nature">
        <title>Complex archaea that bridge the gap between prokaryotes and eukaryotes.</title>
        <authorList>
            <person name="Spang A."/>
            <person name="Saw J.H."/>
            <person name="Jorgensen S.L."/>
            <person name="Zaremba-Niedzwiedzka K."/>
            <person name="Martijn J."/>
            <person name="Lind A.E."/>
            <person name="van Eijk R."/>
            <person name="Schleper C."/>
            <person name="Guy L."/>
            <person name="Ettema T.J."/>
        </authorList>
    </citation>
    <scope>NUCLEOTIDE SEQUENCE</scope>
</reference>
<dbReference type="InterPro" id="IPR052982">
    <property type="entry name" value="SRP1/TIP1-like"/>
</dbReference>
<feature type="domain" description="Yeast cell wall synthesis Kre9/Knh1-like N-terminal" evidence="2">
    <location>
        <begin position="248"/>
        <end position="333"/>
    </location>
</feature>
<dbReference type="PANTHER" id="PTHR40633:SF1">
    <property type="entry name" value="GPI ANCHORED SERINE-THREONINE RICH PROTEIN (AFU_ORTHOLOGUE AFUA_1G03630)"/>
    <property type="match status" value="1"/>
</dbReference>
<feature type="non-terminal residue" evidence="3">
    <location>
        <position position="414"/>
    </location>
</feature>
<sequence length="414" mass="46492">MKVTTKHVVCLFLLLFVCLGFMGIVKITESKDKPDNTLQIAAGESLTITNPTGSASWEVNSTQTITWTYTGFIPAVSIELYKDNYLFDILVQIAVNDGNFVWDVPIDLPNGVDYQIKIRSYQAGAINDFSDNFEIWGSSVVPKSINIINPTGSSSWLFNNDQTIIWSSTGDISWVDIDLYKGNSYYTFIGLITGNDGSYTWSVPIILPDGTDYQVKISDYHDPSISDMSDYFEIWDGIVIPKSISISNPSSSSSWEPRTSRTIMWSSTGDIDEVNIALYNNTYLIEAIDNRVFNDGRYAWTIPSYLEEGSNYKIRISDYNNATIYGDSESFEIYIPIASKTIHITSPDSLNSWEVGTTQTITWTSTGAVGNVRIQIYKDGEFLQIVSFSTSNTGSFHWFIPYSLESKDSYQIKI</sequence>
<keyword evidence="1" id="KW-0732">Signal</keyword>
<proteinExistence type="predicted"/>
<feature type="domain" description="Yeast cell wall synthesis Kre9/Knh1-like N-terminal" evidence="2">
    <location>
        <begin position="50"/>
        <end position="135"/>
    </location>
</feature>
<protein>
    <recommendedName>
        <fullName evidence="2">Yeast cell wall synthesis Kre9/Knh1-like N-terminal domain-containing protein</fullName>
    </recommendedName>
</protein>
<feature type="domain" description="Yeast cell wall synthesis Kre9/Knh1-like N-terminal" evidence="2">
    <location>
        <begin position="150"/>
        <end position="234"/>
    </location>
</feature>
<dbReference type="Pfam" id="PF10342">
    <property type="entry name" value="Kre9_KNH"/>
    <property type="match status" value="4"/>
</dbReference>
<dbReference type="PANTHER" id="PTHR40633">
    <property type="entry name" value="MATRIX PROTEIN, PUTATIVE (AFU_ORTHOLOGUE AFUA_8G05410)-RELATED"/>
    <property type="match status" value="1"/>
</dbReference>
<dbReference type="AlphaFoldDB" id="A0A0F9DR83"/>
<comment type="caution">
    <text evidence="3">The sequence shown here is derived from an EMBL/GenBank/DDBJ whole genome shotgun (WGS) entry which is preliminary data.</text>
</comment>
<evidence type="ECO:0000256" key="1">
    <source>
        <dbReference type="ARBA" id="ARBA00022729"/>
    </source>
</evidence>
<dbReference type="EMBL" id="LAZR01027888">
    <property type="protein sequence ID" value="KKL64298.1"/>
    <property type="molecule type" value="Genomic_DNA"/>
</dbReference>
<evidence type="ECO:0000313" key="3">
    <source>
        <dbReference type="EMBL" id="KKL64298.1"/>
    </source>
</evidence>
<organism evidence="3">
    <name type="scientific">marine sediment metagenome</name>
    <dbReference type="NCBI Taxonomy" id="412755"/>
    <lineage>
        <taxon>unclassified sequences</taxon>
        <taxon>metagenomes</taxon>
        <taxon>ecological metagenomes</taxon>
    </lineage>
</organism>
<gene>
    <name evidence="3" type="ORF">LCGC14_2166430</name>
</gene>
<accession>A0A0F9DR83</accession>
<dbReference type="InterPro" id="IPR018466">
    <property type="entry name" value="Kre9/Knh1-like_N"/>
</dbReference>
<evidence type="ECO:0000259" key="2">
    <source>
        <dbReference type="Pfam" id="PF10342"/>
    </source>
</evidence>
<feature type="domain" description="Yeast cell wall synthesis Kre9/Knh1-like N-terminal" evidence="2">
    <location>
        <begin position="346"/>
        <end position="414"/>
    </location>
</feature>
<name>A0A0F9DR83_9ZZZZ</name>